<dbReference type="GO" id="GO:0003723">
    <property type="term" value="F:RNA binding"/>
    <property type="evidence" value="ECO:0007669"/>
    <property type="project" value="UniProtKB-UniRule"/>
</dbReference>
<dbReference type="PRINTS" id="PR02008">
    <property type="entry name" value="RCMTFAMILY"/>
</dbReference>
<evidence type="ECO:0000256" key="3">
    <source>
        <dbReference type="ARBA" id="ARBA00022691"/>
    </source>
</evidence>
<reference evidence="7 8" key="1">
    <citation type="submission" date="2012-06" db="EMBL/GenBank/DDBJ databases">
        <title>The Genome Sequence of Aeromonas hydrophila SSU.</title>
        <authorList>
            <consortium name="The Broad Institute Genome Sequencing Platform"/>
            <person name="Earl A."/>
            <person name="Ward D."/>
            <person name="Feldgarden M."/>
            <person name="Gevers D."/>
            <person name="Chopra A."/>
            <person name="Walker B."/>
            <person name="Young S.K."/>
            <person name="Zeng Q."/>
            <person name="Gargeya S."/>
            <person name="Fitzgerald M."/>
            <person name="Haas B."/>
            <person name="Abouelleil A."/>
            <person name="Alvarado L."/>
            <person name="Arachchi H.M."/>
            <person name="Berlin A.M."/>
            <person name="Chapman S.B."/>
            <person name="Goldberg J."/>
            <person name="Griggs A."/>
            <person name="Gujja S."/>
            <person name="Hansen M."/>
            <person name="Howarth C."/>
            <person name="Imamovic A."/>
            <person name="Larimer J."/>
            <person name="McCowan C."/>
            <person name="Montmayeur A."/>
            <person name="Murphy C."/>
            <person name="Neiman D."/>
            <person name="Pearson M."/>
            <person name="Priest M."/>
            <person name="Roberts A."/>
            <person name="Saif S."/>
            <person name="Shea T."/>
            <person name="Sisk P."/>
            <person name="Sykes S."/>
            <person name="Wortman J."/>
            <person name="Nusbaum C."/>
            <person name="Birren B."/>
        </authorList>
    </citation>
    <scope>NUCLEOTIDE SEQUENCE [LARGE SCALE GENOMIC DNA]</scope>
    <source>
        <strain evidence="7 8">SSU</strain>
    </source>
</reference>
<comment type="caution">
    <text evidence="5">Lacks conserved residue(s) required for the propagation of feature annotation.</text>
</comment>
<sequence length="416" mass="46185">MATVRLFLTKVNLMLKSPLLPRLGDLVVAIVDDVLGQGLTLDRAYARHFSGIELKPQEQARIALVTGDLLRRLSLYCALTGIQVRQAEKHVWPLLHSWHAFHKIAQPNHPTLDRFNEEAFRRRLTEAKKNPVLMDGCPTWLEKLGSEQLGDAWPAERAALTAMPKRYLRVNTLKCTRDELQAALAKEQVTTVPVEGVESALEVTSDAALFRTNAFADGWFEQQDAGSQHIAAALDVAPGMRVIDACAGAGGKTLHLAAMMKGKGRLLAMDVEEWKLENLKQRARRAGAHNVETRVITSSKTVKRLKESADRLLLDVPCSGLGVLKRNPDAKWRDTAERLPVLVALQEEILQRYSQMVKVGGMLVYATCSILPEENRQQVDKFLAANDNFCLLGDHTVSPAATGFDGFYLARIERIA</sequence>
<keyword evidence="8" id="KW-1185">Reference proteome</keyword>
<evidence type="ECO:0000256" key="2">
    <source>
        <dbReference type="ARBA" id="ARBA00022679"/>
    </source>
</evidence>
<evidence type="ECO:0000256" key="4">
    <source>
        <dbReference type="ARBA" id="ARBA00022884"/>
    </source>
</evidence>
<evidence type="ECO:0000313" key="7">
    <source>
        <dbReference type="EMBL" id="EKB29286.1"/>
    </source>
</evidence>
<keyword evidence="3 5" id="KW-0949">S-adenosyl-L-methionine</keyword>
<dbReference type="InterPro" id="IPR029063">
    <property type="entry name" value="SAM-dependent_MTases_sf"/>
</dbReference>
<dbReference type="Proteomes" id="UP000005149">
    <property type="component" value="Unassembled WGS sequence"/>
</dbReference>
<name>K1JGI2_9GAMM</name>
<organism evidence="7 8">
    <name type="scientific">Aeromonas dhakensis</name>
    <dbReference type="NCBI Taxonomy" id="196024"/>
    <lineage>
        <taxon>Bacteria</taxon>
        <taxon>Pseudomonadati</taxon>
        <taxon>Pseudomonadota</taxon>
        <taxon>Gammaproteobacteria</taxon>
        <taxon>Aeromonadales</taxon>
        <taxon>Aeromonadaceae</taxon>
        <taxon>Aeromonas</taxon>
    </lineage>
</organism>
<protein>
    <submittedName>
        <fullName evidence="7">Ribosomal RNA small subunit methyltransferase B</fullName>
    </submittedName>
</protein>
<evidence type="ECO:0000259" key="6">
    <source>
        <dbReference type="PROSITE" id="PS51686"/>
    </source>
</evidence>
<dbReference type="InterPro" id="IPR023267">
    <property type="entry name" value="RCMT"/>
</dbReference>
<dbReference type="SUPFAM" id="SSF53335">
    <property type="entry name" value="S-adenosyl-L-methionine-dependent methyltransferases"/>
    <property type="match status" value="1"/>
</dbReference>
<feature type="domain" description="SAM-dependent MTase RsmB/NOP-type" evidence="6">
    <location>
        <begin position="156"/>
        <end position="416"/>
    </location>
</feature>
<dbReference type="PANTHER" id="PTHR22807">
    <property type="entry name" value="NOP2 YEAST -RELATED NOL1/NOP2/FMU SUN DOMAIN-CONTAINING"/>
    <property type="match status" value="1"/>
</dbReference>
<dbReference type="PROSITE" id="PS51686">
    <property type="entry name" value="SAM_MT_RSMB_NOP"/>
    <property type="match status" value="1"/>
</dbReference>
<comment type="caution">
    <text evidence="7">The sequence shown here is derived from an EMBL/GenBank/DDBJ whole genome shotgun (WGS) entry which is preliminary data.</text>
</comment>
<keyword evidence="4 5" id="KW-0694">RNA-binding</keyword>
<dbReference type="InterPro" id="IPR001678">
    <property type="entry name" value="MeTrfase_RsmB-F_NOP2_dom"/>
</dbReference>
<feature type="active site" description="Nucleophile" evidence="5">
    <location>
        <position position="368"/>
    </location>
</feature>
<dbReference type="PANTHER" id="PTHR22807:SF53">
    <property type="entry name" value="RIBOSOMAL RNA SMALL SUBUNIT METHYLTRANSFERASE B-RELATED"/>
    <property type="match status" value="1"/>
</dbReference>
<dbReference type="HOGENOM" id="CLU_005316_0_2_6"/>
<dbReference type="InterPro" id="IPR049560">
    <property type="entry name" value="MeTrfase_RsmB-F_NOP2_cat"/>
</dbReference>
<dbReference type="EMBL" id="AGWR01000006">
    <property type="protein sequence ID" value="EKB29286.1"/>
    <property type="molecule type" value="Genomic_DNA"/>
</dbReference>
<dbReference type="CDD" id="cd02440">
    <property type="entry name" value="AdoMet_MTases"/>
    <property type="match status" value="1"/>
</dbReference>
<keyword evidence="2 5" id="KW-0808">Transferase</keyword>
<dbReference type="AlphaFoldDB" id="K1JGI2"/>
<keyword evidence="1 5" id="KW-0489">Methyltransferase</keyword>
<evidence type="ECO:0000313" key="8">
    <source>
        <dbReference type="Proteomes" id="UP000005149"/>
    </source>
</evidence>
<feature type="binding site" evidence="5">
    <location>
        <position position="270"/>
    </location>
    <ligand>
        <name>S-adenosyl-L-methionine</name>
        <dbReference type="ChEBI" id="CHEBI:59789"/>
    </ligand>
</feature>
<feature type="binding site" evidence="5">
    <location>
        <position position="315"/>
    </location>
    <ligand>
        <name>S-adenosyl-L-methionine</name>
        <dbReference type="ChEBI" id="CHEBI:59789"/>
    </ligand>
</feature>
<dbReference type="InterPro" id="IPR054728">
    <property type="entry name" value="RsmB-like_ferredoxin"/>
</dbReference>
<dbReference type="Pfam" id="PF01189">
    <property type="entry name" value="Methyltr_RsmB-F"/>
    <property type="match status" value="1"/>
</dbReference>
<evidence type="ECO:0000256" key="5">
    <source>
        <dbReference type="PROSITE-ProRule" id="PRU01023"/>
    </source>
</evidence>
<evidence type="ECO:0000256" key="1">
    <source>
        <dbReference type="ARBA" id="ARBA00022603"/>
    </source>
</evidence>
<dbReference type="GO" id="GO:0001510">
    <property type="term" value="P:RNA methylation"/>
    <property type="evidence" value="ECO:0007669"/>
    <property type="project" value="InterPro"/>
</dbReference>
<dbReference type="Pfam" id="PF22458">
    <property type="entry name" value="RsmF-B_ferredox"/>
    <property type="match status" value="1"/>
</dbReference>
<dbReference type="Gene3D" id="3.40.50.150">
    <property type="entry name" value="Vaccinia Virus protein VP39"/>
    <property type="match status" value="1"/>
</dbReference>
<dbReference type="GO" id="GO:0008173">
    <property type="term" value="F:RNA methyltransferase activity"/>
    <property type="evidence" value="ECO:0007669"/>
    <property type="project" value="InterPro"/>
</dbReference>
<proteinExistence type="inferred from homology"/>
<dbReference type="PATRIC" id="fig|1073377.4.peg.507"/>
<comment type="similarity">
    <text evidence="5">Belongs to the class I-like SAM-binding methyltransferase superfamily. RsmB/NOP family.</text>
</comment>
<accession>K1JGI2</accession>
<gene>
    <name evidence="7" type="ORF">HMPREF1171_00498</name>
</gene>